<dbReference type="GO" id="GO:0017089">
    <property type="term" value="F:glycolipid transfer activity"/>
    <property type="evidence" value="ECO:0007669"/>
    <property type="project" value="TreeGrafter"/>
</dbReference>
<dbReference type="GO" id="GO:0015920">
    <property type="term" value="P:lipopolysaccharide transport"/>
    <property type="evidence" value="ECO:0007669"/>
    <property type="project" value="InterPro"/>
</dbReference>
<dbReference type="EMBL" id="QZWB01000001">
    <property type="protein sequence ID" value="RJT49470.1"/>
    <property type="molecule type" value="Genomic_DNA"/>
</dbReference>
<proteinExistence type="predicted"/>
<keyword evidence="9" id="KW-1185">Reference proteome</keyword>
<feature type="signal peptide" evidence="4">
    <location>
        <begin position="1"/>
        <end position="26"/>
    </location>
</feature>
<dbReference type="PANTHER" id="PTHR36504">
    <property type="entry name" value="LIPOPOLYSACCHARIDE EXPORT SYSTEM PROTEIN LPTA"/>
    <property type="match status" value="1"/>
</dbReference>
<dbReference type="Gene3D" id="2.60.450.10">
    <property type="entry name" value="Lipopolysaccharide (LPS) transport protein A like domain"/>
    <property type="match status" value="1"/>
</dbReference>
<evidence type="ECO:0000256" key="1">
    <source>
        <dbReference type="ARBA" id="ARBA00022448"/>
    </source>
</evidence>
<dbReference type="OrthoDB" id="5295619at2"/>
<evidence type="ECO:0000256" key="3">
    <source>
        <dbReference type="ARBA" id="ARBA00022764"/>
    </source>
</evidence>
<evidence type="ECO:0000259" key="5">
    <source>
        <dbReference type="Pfam" id="PF03968"/>
    </source>
</evidence>
<name>A0A3A5LF82_9GAMM</name>
<reference evidence="6 9" key="1">
    <citation type="submission" date="2018-04" db="EMBL/GenBank/DDBJ databases">
        <title>Whole genome sequence comparison of clinical and drinking water Legionella pneumophila isolates associated with the Flint Water Crisis.</title>
        <authorList>
            <person name="Garner E."/>
            <person name="Brown C."/>
            <person name="Schwake O."/>
            <person name="Coil D."/>
            <person name="Jospin G."/>
            <person name="Eisen J."/>
            <person name="Edwards M."/>
            <person name="Pruden A."/>
        </authorList>
    </citation>
    <scope>NUCLEOTIDE SEQUENCE [LARGE SCALE GENOMIC DNA]</scope>
    <source>
        <strain evidence="6 9">Genessee03</strain>
    </source>
</reference>
<evidence type="ECO:0000313" key="8">
    <source>
        <dbReference type="EMBL" id="TID46531.1"/>
    </source>
</evidence>
<feature type="chain" id="PRO_5044588203" evidence="4">
    <location>
        <begin position="27"/>
        <end position="180"/>
    </location>
</feature>
<dbReference type="PANTHER" id="PTHR36504:SF1">
    <property type="entry name" value="LIPOPOLYSACCHARIDE EXPORT SYSTEM PROTEIN LPTA"/>
    <property type="match status" value="1"/>
</dbReference>
<dbReference type="Pfam" id="PF03968">
    <property type="entry name" value="LptD_N"/>
    <property type="match status" value="1"/>
</dbReference>
<dbReference type="EMBL" id="QFGG01000001">
    <property type="protein sequence ID" value="TID46531.1"/>
    <property type="molecule type" value="Genomic_DNA"/>
</dbReference>
<organism evidence="7 10">
    <name type="scientific">Legionella taurinensis</name>
    <dbReference type="NCBI Taxonomy" id="70611"/>
    <lineage>
        <taxon>Bacteria</taxon>
        <taxon>Pseudomonadati</taxon>
        <taxon>Pseudomonadota</taxon>
        <taxon>Gammaproteobacteria</taxon>
        <taxon>Legionellales</taxon>
        <taxon>Legionellaceae</taxon>
        <taxon>Legionella</taxon>
    </lineage>
</organism>
<evidence type="ECO:0000313" key="10">
    <source>
        <dbReference type="Proteomes" id="UP000270757"/>
    </source>
</evidence>
<keyword evidence="3" id="KW-0574">Periplasm</keyword>
<dbReference type="EMBL" id="QCXM01000001">
    <property type="protein sequence ID" value="PUT49164.1"/>
    <property type="molecule type" value="Genomic_DNA"/>
</dbReference>
<dbReference type="InterPro" id="IPR005653">
    <property type="entry name" value="OstA-like_N"/>
</dbReference>
<sequence length="180" mass="20127">MSLVMRKFISFLAFGVSLLAWQTLSAMPDDREKVMELSADAADLSQQTHRGVYEGHVELDQGTTHLRAARAVTEGNQHNKLVVAIAEGDKDNQAHYWTQTAVDKPLLHAYADTIRYYPDKHLIELIGNARVEQGDNSFSAPKISYDTVKQHVLSQSDGKSRTLIVIHPEKKDVKKVETTA</sequence>
<keyword evidence="2 4" id="KW-0732">Signal</keyword>
<reference evidence="7 10" key="3">
    <citation type="submission" date="2018-09" db="EMBL/GenBank/DDBJ databases">
        <title>Draft genome sequences of Legionella taurinensis isolated from water samples.</title>
        <authorList>
            <person name="Chakeri A."/>
            <person name="Allerberger F."/>
            <person name="Kundi M."/>
            <person name="Ruppitsch W."/>
            <person name="Schmid D."/>
        </authorList>
    </citation>
    <scope>NUCLEOTIDE SEQUENCE [LARGE SCALE GENOMIC DNA]</scope>
    <source>
        <strain evidence="7 10">4570-18-6</strain>
    </source>
</reference>
<evidence type="ECO:0000313" key="11">
    <source>
        <dbReference type="Proteomes" id="UP000306421"/>
    </source>
</evidence>
<dbReference type="GO" id="GO:0030288">
    <property type="term" value="C:outer membrane-bounded periplasmic space"/>
    <property type="evidence" value="ECO:0007669"/>
    <property type="project" value="TreeGrafter"/>
</dbReference>
<comment type="caution">
    <text evidence="7">The sequence shown here is derived from an EMBL/GenBank/DDBJ whole genome shotgun (WGS) entry which is preliminary data.</text>
</comment>
<dbReference type="Proteomes" id="UP000270757">
    <property type="component" value="Unassembled WGS sequence"/>
</dbReference>
<dbReference type="Proteomes" id="UP000306421">
    <property type="component" value="Unassembled WGS sequence"/>
</dbReference>
<accession>A0A3A5LF82</accession>
<gene>
    <name evidence="7" type="primary">lptA</name>
    <name evidence="7" type="ORF">D6J04_02125</name>
    <name evidence="6" type="ORF">DB745_00215</name>
    <name evidence="8" type="ORF">DIZ81_00215</name>
</gene>
<dbReference type="GO" id="GO:0001530">
    <property type="term" value="F:lipopolysaccharide binding"/>
    <property type="evidence" value="ECO:0007669"/>
    <property type="project" value="InterPro"/>
</dbReference>
<dbReference type="AlphaFoldDB" id="A0A3A5LF82"/>
<evidence type="ECO:0000313" key="9">
    <source>
        <dbReference type="Proteomes" id="UP000251035"/>
    </source>
</evidence>
<evidence type="ECO:0000256" key="2">
    <source>
        <dbReference type="ARBA" id="ARBA00022729"/>
    </source>
</evidence>
<reference evidence="8 11" key="2">
    <citation type="submission" date="2018-04" db="EMBL/GenBank/DDBJ databases">
        <title>Whole genome sequence comparison of clinical and drinking water Legionella pneumophila isolates.</title>
        <authorList>
            <person name="Garner E."/>
        </authorList>
    </citation>
    <scope>NUCLEOTIDE SEQUENCE [LARGE SCALE GENOMIC DNA]</scope>
    <source>
        <strain evidence="8 11">WH02</strain>
    </source>
</reference>
<evidence type="ECO:0000256" key="4">
    <source>
        <dbReference type="SAM" id="SignalP"/>
    </source>
</evidence>
<dbReference type="GO" id="GO:0009279">
    <property type="term" value="C:cell outer membrane"/>
    <property type="evidence" value="ECO:0007669"/>
    <property type="project" value="TreeGrafter"/>
</dbReference>
<keyword evidence="1" id="KW-0813">Transport</keyword>
<evidence type="ECO:0000313" key="7">
    <source>
        <dbReference type="EMBL" id="RJT49470.1"/>
    </source>
</evidence>
<dbReference type="InterPro" id="IPR014340">
    <property type="entry name" value="LptA"/>
</dbReference>
<protein>
    <submittedName>
        <fullName evidence="7">Lipopolysaccharide transport periplasmic protein LptA</fullName>
    </submittedName>
</protein>
<dbReference type="Proteomes" id="UP000251035">
    <property type="component" value="Unassembled WGS sequence"/>
</dbReference>
<feature type="domain" description="Organic solvent tolerance-like N-terminal" evidence="5">
    <location>
        <begin position="37"/>
        <end position="150"/>
    </location>
</feature>
<dbReference type="InterPro" id="IPR052037">
    <property type="entry name" value="LPS_export_LptA"/>
</dbReference>
<evidence type="ECO:0000313" key="6">
    <source>
        <dbReference type="EMBL" id="PUT49164.1"/>
    </source>
</evidence>
<dbReference type="NCBIfam" id="TIGR03002">
    <property type="entry name" value="outer_YhbN_LptA"/>
    <property type="match status" value="1"/>
</dbReference>